<dbReference type="GO" id="GO:0005634">
    <property type="term" value="C:nucleus"/>
    <property type="evidence" value="ECO:0007669"/>
    <property type="project" value="UniProtKB-SubCell"/>
</dbReference>
<evidence type="ECO:0000256" key="7">
    <source>
        <dbReference type="ARBA" id="ARBA00023235"/>
    </source>
</evidence>
<evidence type="ECO:0000256" key="10">
    <source>
        <dbReference type="ARBA" id="ARBA00053072"/>
    </source>
</evidence>
<evidence type="ECO:0000256" key="16">
    <source>
        <dbReference type="SAM" id="MobiDB-lite"/>
    </source>
</evidence>
<feature type="binding site" evidence="15">
    <location>
        <position position="212"/>
    </location>
    <ligand>
        <name>substrate</name>
    </ligand>
</feature>
<dbReference type="PANTHER" id="PTHR11142:SF4">
    <property type="entry name" value="PSEUDOURIDYLATE SYNTHASE 1 HOMOLOG"/>
    <property type="match status" value="1"/>
</dbReference>
<name>A0AA40C2J7_9PEZI</name>
<keyword evidence="7" id="KW-0413">Isomerase</keyword>
<comment type="subcellular location">
    <subcellularLocation>
        <location evidence="3">Nucleus</location>
    </subcellularLocation>
</comment>
<gene>
    <name evidence="18" type="ORF">B0T14DRAFT_513936</name>
</gene>
<protein>
    <recommendedName>
        <fullName evidence="11">tRNA pseudouridine synthase 1</fullName>
    </recommendedName>
    <alternativeName>
        <fullName evidence="12">tRNA pseudouridylate synthase 1</fullName>
    </alternativeName>
    <alternativeName>
        <fullName evidence="13">tRNA-uridine isomerase 1</fullName>
    </alternativeName>
</protein>
<keyword evidence="6" id="KW-0819">tRNA processing</keyword>
<dbReference type="NCBIfam" id="TIGR00071">
    <property type="entry name" value="hisT_truA"/>
    <property type="match status" value="1"/>
</dbReference>
<dbReference type="Gene3D" id="3.30.70.580">
    <property type="entry name" value="Pseudouridine synthase I, catalytic domain, N-terminal subdomain"/>
    <property type="match status" value="1"/>
</dbReference>
<evidence type="ECO:0000259" key="17">
    <source>
        <dbReference type="Pfam" id="PF01416"/>
    </source>
</evidence>
<evidence type="ECO:0000313" key="18">
    <source>
        <dbReference type="EMBL" id="KAK0622489.1"/>
    </source>
</evidence>
<evidence type="ECO:0000313" key="19">
    <source>
        <dbReference type="Proteomes" id="UP001175000"/>
    </source>
</evidence>
<evidence type="ECO:0000256" key="2">
    <source>
        <dbReference type="ARBA" id="ARBA00001832"/>
    </source>
</evidence>
<dbReference type="GO" id="GO:0031120">
    <property type="term" value="P:snRNA pseudouridine synthesis"/>
    <property type="evidence" value="ECO:0007669"/>
    <property type="project" value="UniProtKB-ARBA"/>
</dbReference>
<evidence type="ECO:0000256" key="1">
    <source>
        <dbReference type="ARBA" id="ARBA00001166"/>
    </source>
</evidence>
<evidence type="ECO:0000256" key="12">
    <source>
        <dbReference type="ARBA" id="ARBA00079072"/>
    </source>
</evidence>
<keyword evidence="5" id="KW-0507">mRNA processing</keyword>
<dbReference type="GO" id="GO:1990481">
    <property type="term" value="P:mRNA pseudouridine synthesis"/>
    <property type="evidence" value="ECO:0007669"/>
    <property type="project" value="TreeGrafter"/>
</dbReference>
<evidence type="ECO:0000256" key="13">
    <source>
        <dbReference type="ARBA" id="ARBA00080858"/>
    </source>
</evidence>
<dbReference type="GO" id="GO:0031119">
    <property type="term" value="P:tRNA pseudouridine synthesis"/>
    <property type="evidence" value="ECO:0007669"/>
    <property type="project" value="InterPro"/>
</dbReference>
<feature type="compositionally biased region" description="Basic and acidic residues" evidence="16">
    <location>
        <begin position="46"/>
        <end position="62"/>
    </location>
</feature>
<feature type="compositionally biased region" description="Polar residues" evidence="16">
    <location>
        <begin position="1"/>
        <end position="10"/>
    </location>
</feature>
<evidence type="ECO:0000256" key="15">
    <source>
        <dbReference type="PIRSR" id="PIRSR641708-2"/>
    </source>
</evidence>
<proteinExistence type="inferred from homology"/>
<dbReference type="Proteomes" id="UP001175000">
    <property type="component" value="Unassembled WGS sequence"/>
</dbReference>
<keyword evidence="8" id="KW-0539">Nucleus</keyword>
<dbReference type="InterPro" id="IPR020095">
    <property type="entry name" value="PsdUridine_synth_TruA_C"/>
</dbReference>
<feature type="compositionally biased region" description="Low complexity" evidence="16">
    <location>
        <begin position="328"/>
        <end position="344"/>
    </location>
</feature>
<dbReference type="PANTHER" id="PTHR11142">
    <property type="entry name" value="PSEUDOURIDYLATE SYNTHASE"/>
    <property type="match status" value="1"/>
</dbReference>
<feature type="compositionally biased region" description="Low complexity" evidence="16">
    <location>
        <begin position="300"/>
        <end position="311"/>
    </location>
</feature>
<comment type="catalytic activity">
    <reaction evidence="2">
        <text>uridine in snRNA = pseudouridine in snRNA</text>
        <dbReference type="Rhea" id="RHEA:51124"/>
        <dbReference type="Rhea" id="RHEA-COMP:12891"/>
        <dbReference type="Rhea" id="RHEA-COMP:12892"/>
        <dbReference type="ChEBI" id="CHEBI:65314"/>
        <dbReference type="ChEBI" id="CHEBI:65315"/>
    </reaction>
</comment>
<dbReference type="InterPro" id="IPR041708">
    <property type="entry name" value="PUS1/PUS2-like"/>
</dbReference>
<dbReference type="EMBL" id="JAULSU010000003">
    <property type="protein sequence ID" value="KAK0622489.1"/>
    <property type="molecule type" value="Genomic_DNA"/>
</dbReference>
<organism evidence="18 19">
    <name type="scientific">Immersiella caudata</name>
    <dbReference type="NCBI Taxonomy" id="314043"/>
    <lineage>
        <taxon>Eukaryota</taxon>
        <taxon>Fungi</taxon>
        <taxon>Dikarya</taxon>
        <taxon>Ascomycota</taxon>
        <taxon>Pezizomycotina</taxon>
        <taxon>Sordariomycetes</taxon>
        <taxon>Sordariomycetidae</taxon>
        <taxon>Sordariales</taxon>
        <taxon>Lasiosphaeriaceae</taxon>
        <taxon>Immersiella</taxon>
    </lineage>
</organism>
<dbReference type="InterPro" id="IPR001406">
    <property type="entry name" value="PsdUridine_synth_TruA"/>
</dbReference>
<sequence>MADQPESASSGARPDERDARGRGRGGRGGKARFDSKGRRGGGSAGNRERFSSKRDQVHEQRTAKRRKVIDGTNNGNSFMSIDFSPEEIASEERRPKRKVAVLFGYSGTGYHGLQINHSQKTIEGDLFAAFVKAGAISKANADDPKKSGMVRCARTDKGVHAAGNVLSLKLIIEDDDIVEKINSYLPDQIRVWGIHRTPGSFSAYQGCDSRWYEYLMPSYSLLPPQPQSFLGKQITSSAIEKGVYEEYQSRLDDVKGFWEEVEKNDIKPILDKLEPSVRMHVEKLLLESVDQILEDDPQPSAHAATSTSSAAQVSETEQAQKEAFVEPTASEAELTQQATAATGADADEAMADAPSSSTAAETATTKPAKVLTPVELAVKEVKTAYVAAKRRYRITSTRIEKLQKALGLYIGTHNFHNYTILKSATDPSAKRHIKSFQAEATPIHIGDTEWISIKIHGQSFMMHQIRKMIAMAVMVVRSGAPLDLIPQSYEQRRISIPKAPGLGLMLERPVFAEASKKAVSCGKDPIDFAQYEDNIRQFKDQYIYKRMFEVEEKENSFHLFFNQVDNYRTDYFLWVTAGGLEASRERTNRTGERVPKALETELGDEADGVVEIGT</sequence>
<evidence type="ECO:0000256" key="3">
    <source>
        <dbReference type="ARBA" id="ARBA00004123"/>
    </source>
</evidence>
<dbReference type="FunFam" id="3.30.70.660:FF:000002">
    <property type="entry name" value="tRNA pseudouridine synthase"/>
    <property type="match status" value="1"/>
</dbReference>
<feature type="region of interest" description="Disordered" evidence="16">
    <location>
        <begin position="296"/>
        <end position="365"/>
    </location>
</feature>
<reference evidence="18" key="1">
    <citation type="submission" date="2023-06" db="EMBL/GenBank/DDBJ databases">
        <title>Genome-scale phylogeny and comparative genomics of the fungal order Sordariales.</title>
        <authorList>
            <consortium name="Lawrence Berkeley National Laboratory"/>
            <person name="Hensen N."/>
            <person name="Bonometti L."/>
            <person name="Westerberg I."/>
            <person name="Brannstrom I.O."/>
            <person name="Guillou S."/>
            <person name="Cros-Aarteil S."/>
            <person name="Calhoun S."/>
            <person name="Haridas S."/>
            <person name="Kuo A."/>
            <person name="Mondo S."/>
            <person name="Pangilinan J."/>
            <person name="Riley R."/>
            <person name="Labutti K."/>
            <person name="Andreopoulos B."/>
            <person name="Lipzen A."/>
            <person name="Chen C."/>
            <person name="Yanf M."/>
            <person name="Daum C."/>
            <person name="Ng V."/>
            <person name="Clum A."/>
            <person name="Steindorff A."/>
            <person name="Ohm R."/>
            <person name="Martin F."/>
            <person name="Silar P."/>
            <person name="Natvig D."/>
            <person name="Lalanne C."/>
            <person name="Gautier V."/>
            <person name="Ament-Velasquez S.L."/>
            <person name="Kruys A."/>
            <person name="Hutchinson M.I."/>
            <person name="Powell A.J."/>
            <person name="Barry K."/>
            <person name="Miller A.N."/>
            <person name="Grigoriev I.V."/>
            <person name="Debuchy R."/>
            <person name="Gladieux P."/>
            <person name="Thoren M.H."/>
            <person name="Johannesson H."/>
        </authorList>
    </citation>
    <scope>NUCLEOTIDE SEQUENCE</scope>
    <source>
        <strain evidence="18">CBS 606.72</strain>
    </source>
</reference>
<feature type="active site" description="Nucleophile" evidence="14">
    <location>
        <position position="156"/>
    </location>
</feature>
<feature type="domain" description="Pseudouridine synthase I TruA alpha/beta" evidence="17">
    <location>
        <begin position="407"/>
        <end position="511"/>
    </location>
</feature>
<comment type="catalytic activity">
    <reaction evidence="9">
        <text>a uridine in tRNA = a pseudouridine in tRNA</text>
        <dbReference type="Rhea" id="RHEA:54572"/>
        <dbReference type="Rhea" id="RHEA-COMP:13339"/>
        <dbReference type="Rhea" id="RHEA-COMP:13934"/>
        <dbReference type="ChEBI" id="CHEBI:65314"/>
        <dbReference type="ChEBI" id="CHEBI:65315"/>
    </reaction>
</comment>
<keyword evidence="19" id="KW-1185">Reference proteome</keyword>
<dbReference type="SUPFAM" id="SSF55120">
    <property type="entry name" value="Pseudouridine synthase"/>
    <property type="match status" value="1"/>
</dbReference>
<dbReference type="GO" id="GO:0009982">
    <property type="term" value="F:pseudouridine synthase activity"/>
    <property type="evidence" value="ECO:0007669"/>
    <property type="project" value="InterPro"/>
</dbReference>
<evidence type="ECO:0000256" key="5">
    <source>
        <dbReference type="ARBA" id="ARBA00022664"/>
    </source>
</evidence>
<dbReference type="InterPro" id="IPR020094">
    <property type="entry name" value="TruA/RsuA/RluB/E/F_N"/>
</dbReference>
<comment type="caution">
    <text evidence="18">The sequence shown here is derived from an EMBL/GenBank/DDBJ whole genome shotgun (WGS) entry which is preliminary data.</text>
</comment>
<evidence type="ECO:0000256" key="11">
    <source>
        <dbReference type="ARBA" id="ARBA00073968"/>
    </source>
</evidence>
<evidence type="ECO:0000256" key="14">
    <source>
        <dbReference type="PIRSR" id="PIRSR641708-1"/>
    </source>
</evidence>
<comment type="similarity">
    <text evidence="4">Belongs to the tRNA pseudouridine synthase TruA family.</text>
</comment>
<dbReference type="AlphaFoldDB" id="A0AA40C2J7"/>
<dbReference type="GO" id="GO:0003723">
    <property type="term" value="F:RNA binding"/>
    <property type="evidence" value="ECO:0007669"/>
    <property type="project" value="InterPro"/>
</dbReference>
<evidence type="ECO:0000256" key="4">
    <source>
        <dbReference type="ARBA" id="ARBA00009375"/>
    </source>
</evidence>
<comment type="catalytic activity">
    <reaction evidence="1">
        <text>a uridine in mRNA = a pseudouridine in mRNA</text>
        <dbReference type="Rhea" id="RHEA:56644"/>
        <dbReference type="Rhea" id="RHEA-COMP:14658"/>
        <dbReference type="Rhea" id="RHEA-COMP:14659"/>
        <dbReference type="ChEBI" id="CHEBI:65314"/>
        <dbReference type="ChEBI" id="CHEBI:65315"/>
    </reaction>
</comment>
<feature type="region of interest" description="Disordered" evidence="16">
    <location>
        <begin position="1"/>
        <end position="80"/>
    </location>
</feature>
<evidence type="ECO:0000256" key="9">
    <source>
        <dbReference type="ARBA" id="ARBA00036943"/>
    </source>
</evidence>
<dbReference type="CDD" id="cd02568">
    <property type="entry name" value="PseudoU_synth_PUS1_PUS2"/>
    <property type="match status" value="1"/>
</dbReference>
<comment type="function">
    <text evidence="10">Formation of pseudouridine at positions 27 and 28 in the anticodon stem and loop of transfer RNAs; at positions 34 and 36 of intron-containing precursor tRNA(Ile) and at position 35 in the intron-containing tRNA(Tyr). Catalyzes pseudouridylation at position 44 in U2 snRNA. Also catalyzes pseudouridylation of mRNAs.</text>
</comment>
<dbReference type="Pfam" id="PF01416">
    <property type="entry name" value="PseudoU_synth_1"/>
    <property type="match status" value="1"/>
</dbReference>
<dbReference type="GO" id="GO:0006397">
    <property type="term" value="P:mRNA processing"/>
    <property type="evidence" value="ECO:0007669"/>
    <property type="project" value="UniProtKB-KW"/>
</dbReference>
<dbReference type="InterPro" id="IPR020097">
    <property type="entry name" value="PsdUridine_synth_TruA_a/b_dom"/>
</dbReference>
<dbReference type="InterPro" id="IPR020103">
    <property type="entry name" value="PsdUridine_synth_cat_dom_sf"/>
</dbReference>
<accession>A0AA40C2J7</accession>
<evidence type="ECO:0000256" key="6">
    <source>
        <dbReference type="ARBA" id="ARBA00022694"/>
    </source>
</evidence>
<dbReference type="FunFam" id="3.30.70.580:FF:000002">
    <property type="entry name" value="tRNA pseudouridine synthase"/>
    <property type="match status" value="1"/>
</dbReference>
<feature type="compositionally biased region" description="Low complexity" evidence="16">
    <location>
        <begin position="351"/>
        <end position="365"/>
    </location>
</feature>
<dbReference type="Gene3D" id="3.30.70.660">
    <property type="entry name" value="Pseudouridine synthase I, catalytic domain, C-terminal subdomain"/>
    <property type="match status" value="1"/>
</dbReference>
<evidence type="ECO:0000256" key="8">
    <source>
        <dbReference type="ARBA" id="ARBA00023242"/>
    </source>
</evidence>